<evidence type="ECO:0000256" key="4">
    <source>
        <dbReference type="PROSITE-ProRule" id="PRU00339"/>
    </source>
</evidence>
<dbReference type="EMBL" id="NCKU01000688">
    <property type="protein sequence ID" value="RWS14564.1"/>
    <property type="molecule type" value="Genomic_DNA"/>
</dbReference>
<evidence type="ECO:0000313" key="7">
    <source>
        <dbReference type="EMBL" id="RWS14564.1"/>
    </source>
</evidence>
<dbReference type="SMART" id="SM00028">
    <property type="entry name" value="TPR"/>
    <property type="match status" value="7"/>
</dbReference>
<feature type="compositionally biased region" description="Basic and acidic residues" evidence="5">
    <location>
        <begin position="398"/>
        <end position="407"/>
    </location>
</feature>
<evidence type="ECO:0000259" key="6">
    <source>
        <dbReference type="PROSITE" id="PS50076"/>
    </source>
</evidence>
<evidence type="ECO:0000256" key="5">
    <source>
        <dbReference type="SAM" id="MobiDB-lite"/>
    </source>
</evidence>
<dbReference type="STRING" id="1965070.A0A443RH24"/>
<dbReference type="PANTHER" id="PTHR44140">
    <property type="entry name" value="LD25575P"/>
    <property type="match status" value="1"/>
</dbReference>
<feature type="region of interest" description="Disordered" evidence="5">
    <location>
        <begin position="398"/>
        <end position="434"/>
    </location>
</feature>
<dbReference type="Pfam" id="PF13432">
    <property type="entry name" value="TPR_16"/>
    <property type="match status" value="1"/>
</dbReference>
<dbReference type="InterPro" id="IPR001623">
    <property type="entry name" value="DnaJ_domain"/>
</dbReference>
<reference evidence="7 8" key="1">
    <citation type="journal article" date="2018" name="Gigascience">
        <title>Genomes of trombidid mites reveal novel predicted allergens and laterally-transferred genes associated with secondary metabolism.</title>
        <authorList>
            <person name="Dong X."/>
            <person name="Chaisiri K."/>
            <person name="Xia D."/>
            <person name="Armstrong S.D."/>
            <person name="Fang Y."/>
            <person name="Donnelly M.J."/>
            <person name="Kadowaki T."/>
            <person name="McGarry J.W."/>
            <person name="Darby A.C."/>
            <person name="Makepeace B.L."/>
        </authorList>
    </citation>
    <scope>NUCLEOTIDE SEQUENCE [LARGE SCALE GENOMIC DNA]</scope>
    <source>
        <strain evidence="7">UoL-WK</strain>
    </source>
</reference>
<evidence type="ECO:0000256" key="2">
    <source>
        <dbReference type="ARBA" id="ARBA00022729"/>
    </source>
</evidence>
<dbReference type="PANTHER" id="PTHR44140:SF2">
    <property type="entry name" value="LD25575P"/>
    <property type="match status" value="1"/>
</dbReference>
<dbReference type="GO" id="GO:0051787">
    <property type="term" value="F:misfolded protein binding"/>
    <property type="evidence" value="ECO:0007669"/>
    <property type="project" value="TreeGrafter"/>
</dbReference>
<dbReference type="Proteomes" id="UP000285301">
    <property type="component" value="Unassembled WGS sequence"/>
</dbReference>
<dbReference type="InterPro" id="IPR011990">
    <property type="entry name" value="TPR-like_helical_dom_sf"/>
</dbReference>
<protein>
    <submittedName>
        <fullName evidence="7">DnaJ subfamily C member 3-like isoform X2</fullName>
    </submittedName>
</protein>
<comment type="caution">
    <text evidence="7">The sequence shown here is derived from an EMBL/GenBank/DDBJ whole genome shotgun (WGS) entry which is preliminary data.</text>
</comment>
<dbReference type="InterPro" id="IPR036869">
    <property type="entry name" value="J_dom_sf"/>
</dbReference>
<dbReference type="CDD" id="cd06257">
    <property type="entry name" value="DnaJ"/>
    <property type="match status" value="1"/>
</dbReference>
<sequence>MNIIQISSHYSNYFLKGDPTNYLTYFKRATVYLALGKPKAALEDLTEVINLKRDFLAARMQRANVFLKQGAFDEAHIDLEWVLRIDPHHEDALILYNQLEPLKHDLEAAYLLMEDNDFAAAAEVLTKLIQVLPWDVRVREMRSKCYQHMGDIENAISDLRATTKLRSDNTEGFKALSILHYNFGEAEESLNAIRECLKLDPDHKECFKHYKKVKKLAAQLRDMNEFSQQGKYTECVQKTHAALKTEPNASRIVQIIKAKRCHCLNKANKSDEAISACTEALELDDGDVNVLCDRAEAYLQNEDFENAQSDFQRATNIDQNSKRASDGFKRAQKLAAQRKKRDYYSILGVKRTASKRDILKAYRKMAQKWHPDNFKGEEKKTAEKKFIDIAAAKEVLTDPEKRQKFDNGEDPLDAEEQAYQNNPFQHFHPFGAGG</sequence>
<feature type="non-terminal residue" evidence="7">
    <location>
        <position position="434"/>
    </location>
</feature>
<accession>A0A443RH24</accession>
<evidence type="ECO:0000256" key="1">
    <source>
        <dbReference type="ARBA" id="ARBA00004240"/>
    </source>
</evidence>
<name>A0A443RH24_9ACAR</name>
<dbReference type="Pfam" id="PF13181">
    <property type="entry name" value="TPR_8"/>
    <property type="match status" value="1"/>
</dbReference>
<dbReference type="Gene3D" id="1.10.287.110">
    <property type="entry name" value="DnaJ domain"/>
    <property type="match status" value="1"/>
</dbReference>
<dbReference type="GO" id="GO:0034975">
    <property type="term" value="P:protein folding in endoplasmic reticulum"/>
    <property type="evidence" value="ECO:0007669"/>
    <property type="project" value="TreeGrafter"/>
</dbReference>
<dbReference type="OrthoDB" id="1726119at2759"/>
<evidence type="ECO:0000313" key="8">
    <source>
        <dbReference type="Proteomes" id="UP000285301"/>
    </source>
</evidence>
<keyword evidence="2" id="KW-0732">Signal</keyword>
<keyword evidence="3" id="KW-0256">Endoplasmic reticulum</keyword>
<gene>
    <name evidence="7" type="ORF">B4U79_02575</name>
</gene>
<keyword evidence="4" id="KW-0802">TPR repeat</keyword>
<dbReference type="PROSITE" id="PS50076">
    <property type="entry name" value="DNAJ_2"/>
    <property type="match status" value="1"/>
</dbReference>
<feature type="domain" description="J" evidence="6">
    <location>
        <begin position="342"/>
        <end position="409"/>
    </location>
</feature>
<organism evidence="7 8">
    <name type="scientific">Dinothrombium tinctorium</name>
    <dbReference type="NCBI Taxonomy" id="1965070"/>
    <lineage>
        <taxon>Eukaryota</taxon>
        <taxon>Metazoa</taxon>
        <taxon>Ecdysozoa</taxon>
        <taxon>Arthropoda</taxon>
        <taxon>Chelicerata</taxon>
        <taxon>Arachnida</taxon>
        <taxon>Acari</taxon>
        <taxon>Acariformes</taxon>
        <taxon>Trombidiformes</taxon>
        <taxon>Prostigmata</taxon>
        <taxon>Anystina</taxon>
        <taxon>Parasitengona</taxon>
        <taxon>Trombidioidea</taxon>
        <taxon>Trombidiidae</taxon>
        <taxon>Dinothrombium</taxon>
    </lineage>
</organism>
<dbReference type="Pfam" id="PF12862">
    <property type="entry name" value="ANAPC5"/>
    <property type="match status" value="1"/>
</dbReference>
<comment type="subcellular location">
    <subcellularLocation>
        <location evidence="1">Endoplasmic reticulum</location>
    </subcellularLocation>
</comment>
<dbReference type="SUPFAM" id="SSF48452">
    <property type="entry name" value="TPR-like"/>
    <property type="match status" value="2"/>
</dbReference>
<feature type="repeat" description="TPR" evidence="4">
    <location>
        <begin position="170"/>
        <end position="203"/>
    </location>
</feature>
<dbReference type="SMART" id="SM00271">
    <property type="entry name" value="DnaJ"/>
    <property type="match status" value="1"/>
</dbReference>
<dbReference type="Pfam" id="PF00226">
    <property type="entry name" value="DnaJ"/>
    <property type="match status" value="1"/>
</dbReference>
<proteinExistence type="predicted"/>
<keyword evidence="8" id="KW-1185">Reference proteome</keyword>
<dbReference type="InterPro" id="IPR026000">
    <property type="entry name" value="Apc5_dom"/>
</dbReference>
<dbReference type="AlphaFoldDB" id="A0A443RH24"/>
<dbReference type="GO" id="GO:0005783">
    <property type="term" value="C:endoplasmic reticulum"/>
    <property type="evidence" value="ECO:0007669"/>
    <property type="project" value="UniProtKB-SubCell"/>
</dbReference>
<dbReference type="GO" id="GO:0051087">
    <property type="term" value="F:protein-folding chaperone binding"/>
    <property type="evidence" value="ECO:0007669"/>
    <property type="project" value="TreeGrafter"/>
</dbReference>
<dbReference type="SUPFAM" id="SSF46565">
    <property type="entry name" value="Chaperone J-domain"/>
    <property type="match status" value="1"/>
</dbReference>
<feature type="repeat" description="TPR" evidence="4">
    <location>
        <begin position="288"/>
        <end position="321"/>
    </location>
</feature>
<evidence type="ECO:0000256" key="3">
    <source>
        <dbReference type="ARBA" id="ARBA00022824"/>
    </source>
</evidence>
<dbReference type="Gene3D" id="1.25.40.10">
    <property type="entry name" value="Tetratricopeptide repeat domain"/>
    <property type="match status" value="1"/>
</dbReference>
<dbReference type="InterPro" id="IPR051727">
    <property type="entry name" value="DnaJ_C3_Co-chaperones"/>
</dbReference>
<dbReference type="PRINTS" id="PR00625">
    <property type="entry name" value="JDOMAIN"/>
</dbReference>
<dbReference type="InterPro" id="IPR019734">
    <property type="entry name" value="TPR_rpt"/>
</dbReference>
<dbReference type="PROSITE" id="PS50005">
    <property type="entry name" value="TPR"/>
    <property type="match status" value="2"/>
</dbReference>